<evidence type="ECO:0000256" key="7">
    <source>
        <dbReference type="ARBA" id="ARBA00022803"/>
    </source>
</evidence>
<feature type="repeat" description="TPR" evidence="8">
    <location>
        <begin position="452"/>
        <end position="485"/>
    </location>
</feature>
<feature type="repeat" description="TPR" evidence="8">
    <location>
        <begin position="89"/>
        <end position="122"/>
    </location>
</feature>
<proteinExistence type="inferred from homology"/>
<evidence type="ECO:0000256" key="5">
    <source>
        <dbReference type="ARBA" id="ARBA00022679"/>
    </source>
</evidence>
<dbReference type="HOGENOM" id="CLU_001721_0_1_1"/>
<dbReference type="Gene3D" id="3.40.50.11380">
    <property type="match status" value="1"/>
</dbReference>
<evidence type="ECO:0000256" key="6">
    <source>
        <dbReference type="ARBA" id="ARBA00022737"/>
    </source>
</evidence>
<evidence type="ECO:0000256" key="3">
    <source>
        <dbReference type="ARBA" id="ARBA00011970"/>
    </source>
</evidence>
<evidence type="ECO:0000256" key="1">
    <source>
        <dbReference type="ARBA" id="ARBA00004922"/>
    </source>
</evidence>
<dbReference type="GO" id="GO:0097363">
    <property type="term" value="F:protein O-acetylglucosaminyltransferase activity"/>
    <property type="evidence" value="ECO:0007669"/>
    <property type="project" value="UniProtKB-EC"/>
</dbReference>
<accession>G4TCW3</accession>
<evidence type="ECO:0000256" key="2">
    <source>
        <dbReference type="ARBA" id="ARBA00005386"/>
    </source>
</evidence>
<dbReference type="InterPro" id="IPR011990">
    <property type="entry name" value="TPR-like_helical_dom_sf"/>
</dbReference>
<keyword evidence="11" id="KW-1185">Reference proteome</keyword>
<dbReference type="GO" id="GO:0006493">
    <property type="term" value="P:protein O-linked glycosylation"/>
    <property type="evidence" value="ECO:0007669"/>
    <property type="project" value="TreeGrafter"/>
</dbReference>
<protein>
    <recommendedName>
        <fullName evidence="3">protein O-GlcNAc transferase</fullName>
        <ecNumber evidence="3">2.4.1.255</ecNumber>
    </recommendedName>
</protein>
<evidence type="ECO:0000313" key="10">
    <source>
        <dbReference type="EMBL" id="CCA69165.1"/>
    </source>
</evidence>
<evidence type="ECO:0000256" key="8">
    <source>
        <dbReference type="PROSITE-ProRule" id="PRU00339"/>
    </source>
</evidence>
<keyword evidence="5 10" id="KW-0808">Transferase</keyword>
<comment type="pathway">
    <text evidence="1">Protein modification; protein glycosylation.</text>
</comment>
<dbReference type="EC" id="2.4.1.255" evidence="3"/>
<gene>
    <name evidence="10" type="ORF">PIIN_03065</name>
</gene>
<dbReference type="SUPFAM" id="SSF48452">
    <property type="entry name" value="TPR-like"/>
    <property type="match status" value="1"/>
</dbReference>
<dbReference type="PANTHER" id="PTHR44998:SF1">
    <property type="entry name" value="UDP-N-ACETYLGLUCOSAMINE--PEPTIDE N-ACETYLGLUCOSAMINYLTRANSFERASE 110 KDA SUBUNIT"/>
    <property type="match status" value="1"/>
</dbReference>
<dbReference type="EMBL" id="CAFZ01000048">
    <property type="protein sequence ID" value="CCA69165.1"/>
    <property type="molecule type" value="Genomic_DNA"/>
</dbReference>
<dbReference type="Pfam" id="PF13181">
    <property type="entry name" value="TPR_8"/>
    <property type="match status" value="2"/>
</dbReference>
<evidence type="ECO:0000313" key="11">
    <source>
        <dbReference type="Proteomes" id="UP000007148"/>
    </source>
</evidence>
<dbReference type="OMA" id="MASICDW"/>
<feature type="domain" description="O-GlcNAc transferase C-terminal" evidence="9">
    <location>
        <begin position="698"/>
        <end position="886"/>
    </location>
</feature>
<dbReference type="STRING" id="1109443.G4TCW3"/>
<dbReference type="OrthoDB" id="421121at2759"/>
<name>G4TCW3_SERID</name>
<keyword evidence="7 8" id="KW-0802">TPR repeat</keyword>
<evidence type="ECO:0000256" key="4">
    <source>
        <dbReference type="ARBA" id="ARBA00022676"/>
    </source>
</evidence>
<dbReference type="PANTHER" id="PTHR44998">
    <property type="match status" value="1"/>
</dbReference>
<evidence type="ECO:0000259" key="9">
    <source>
        <dbReference type="Pfam" id="PF13844"/>
    </source>
</evidence>
<comment type="caution">
    <text evidence="10">The sequence shown here is derived from an EMBL/GenBank/DDBJ whole genome shotgun (WGS) entry which is preliminary data.</text>
</comment>
<comment type="similarity">
    <text evidence="2">Belongs to the glycosyltransferase 41 family. O-GlcNAc transferase subfamily.</text>
</comment>
<dbReference type="InParanoid" id="G4TCW3"/>
<keyword evidence="6" id="KW-0677">Repeat</keyword>
<dbReference type="InterPro" id="IPR029489">
    <property type="entry name" value="OGT/SEC/SPY_C"/>
</dbReference>
<reference evidence="10 11" key="1">
    <citation type="journal article" date="2011" name="PLoS Pathog.">
        <title>Endophytic Life Strategies Decoded by Genome and Transcriptome Analyses of the Mutualistic Root Symbiont Piriformospora indica.</title>
        <authorList>
            <person name="Zuccaro A."/>
            <person name="Lahrmann U."/>
            <person name="Guldener U."/>
            <person name="Langen G."/>
            <person name="Pfiffi S."/>
            <person name="Biedenkopf D."/>
            <person name="Wong P."/>
            <person name="Samans B."/>
            <person name="Grimm C."/>
            <person name="Basiewicz M."/>
            <person name="Murat C."/>
            <person name="Martin F."/>
            <person name="Kogel K.H."/>
        </authorList>
    </citation>
    <scope>NUCLEOTIDE SEQUENCE [LARGE SCALE GENOMIC DNA]</scope>
    <source>
        <strain evidence="10 11">DSM 11827</strain>
    </source>
</reference>
<dbReference type="Gene3D" id="1.25.40.10">
    <property type="entry name" value="Tetratricopeptide repeat domain"/>
    <property type="match status" value="3"/>
</dbReference>
<organism evidence="10 11">
    <name type="scientific">Serendipita indica (strain DSM 11827)</name>
    <name type="common">Root endophyte fungus</name>
    <name type="synonym">Piriformospora indica</name>
    <dbReference type="NCBI Taxonomy" id="1109443"/>
    <lineage>
        <taxon>Eukaryota</taxon>
        <taxon>Fungi</taxon>
        <taxon>Dikarya</taxon>
        <taxon>Basidiomycota</taxon>
        <taxon>Agaricomycotina</taxon>
        <taxon>Agaricomycetes</taxon>
        <taxon>Sebacinales</taxon>
        <taxon>Serendipitaceae</taxon>
        <taxon>Serendipita</taxon>
    </lineage>
</organism>
<sequence length="981" mass="110170">MLAYAHQLYNASTDSGGLTSIPLPSESTNNPPTDAQHRQLFNLLNAIRSQHPNHLPTLLLLSCAQFSAKEYDQSQETCNTILSMDPNYVEAMSNMGMVMKAKGAYKEAEALWIKAIHLRPTYWDAIDNLVHVLCEPQPSLDGSMLVPRYDKALEILTYVLNILIRPDGLILVLIPQAHIHRLQNLLFTRGNLRGITGSIGAGIDDYTTALELVFRAPGSVESGMPLHLGDVVMAVTVIGLLASHDPESPALREISHALSIDYSRFTMHMLERSVDWLILVQRARSQLLAALLEIGDGALPIVLLTPEMVARIPSALFSAFAHKLPGLCTRQSYEDLWRASPGINEEATNKLTSSILLTLAKLFQTMDQGQKGDIVVNNAHIPRSTSLVIILYYMALALHPTASTYNNLGIIFYTTQDVATTINAHGQRELITGSLLALQYYKKGLTLDPNHPHILTNYGSLLKDQGRSLDAISMYKRALQIKPDFEIALANIANVIKDTGKIKEAIEYYQRALLLSSLLPDVVCGYVNAMASICDWRGGRGAIGNEPIVDDHFHLIQRSSRDDRTPSGWMGRLEETARKQLNEVYAANSGLLRRFGSPEYWFSLVETAYGDGITAGERQKWTFLIGYYYTEFSRTEKAVNELAVIICLMEALNRVLQRRCYGETLDGRASNVGENTNLSSGHYLRLRLPRALGSPAVPALLPFHCFPHALDVRVTRLVAHRNALKISYSALTSSWLPKAVHTPPPPPAGRLNIGYVSSDFNNHPLAHLMLSVFKLHDRQRFRVFVYATSVSDNSYYRQRIEQDAQIFRDVSKQSTEFIVNQIINDQIHILINLGGYTRAARNDIFAARPSSLQVSLMGYAGTSGASWCDYLVCDKQACPKEAFGSYRAAVRRLRREYEPVIHQDGSLREVLEEYVDPESLDMSWALTEKYIHLPHSYFVTDHRQAFREEHLEPHLDPNQRWLTEEKLRAKLRQEIFPDLNE</sequence>
<dbReference type="PROSITE" id="PS50005">
    <property type="entry name" value="TPR"/>
    <property type="match status" value="2"/>
</dbReference>
<dbReference type="Pfam" id="PF13844">
    <property type="entry name" value="Glyco_transf_41"/>
    <property type="match status" value="1"/>
</dbReference>
<dbReference type="SMART" id="SM00028">
    <property type="entry name" value="TPR"/>
    <property type="match status" value="5"/>
</dbReference>
<keyword evidence="4 10" id="KW-0328">Glycosyltransferase</keyword>
<dbReference type="AlphaFoldDB" id="G4TCW3"/>
<dbReference type="InterPro" id="IPR019734">
    <property type="entry name" value="TPR_rpt"/>
</dbReference>
<dbReference type="eggNOG" id="KOG4626">
    <property type="taxonomic scope" value="Eukaryota"/>
</dbReference>
<dbReference type="Proteomes" id="UP000007148">
    <property type="component" value="Unassembled WGS sequence"/>
</dbReference>